<feature type="compositionally biased region" description="Low complexity" evidence="1">
    <location>
        <begin position="738"/>
        <end position="762"/>
    </location>
</feature>
<dbReference type="HOGENOM" id="CLU_005065_0_0_1"/>
<feature type="compositionally biased region" description="Low complexity" evidence="1">
    <location>
        <begin position="609"/>
        <end position="642"/>
    </location>
</feature>
<feature type="compositionally biased region" description="Low complexity" evidence="1">
    <location>
        <begin position="469"/>
        <end position="491"/>
    </location>
</feature>
<feature type="region of interest" description="Disordered" evidence="1">
    <location>
        <begin position="155"/>
        <end position="186"/>
    </location>
</feature>
<evidence type="ECO:0000256" key="1">
    <source>
        <dbReference type="SAM" id="MobiDB-lite"/>
    </source>
</evidence>
<sequence>MNILLNYCNILISIKYVSPGCLSQCVNCAPQPTYQYVLNVPSNYVQVPTTFNQRYLLLTSLKLFFNNFGVFFVMCMSNRSIPCFLTPLCFRSAACCVPTSNVQTIQSARAFTNGAQGSQVIMYYNGQIPYLSTNCSRSRKRCSTNTTASGRIEFQPGANNYQNPGPIPGYQTGYDQNQNQNQNQTGYYPNNLNGGVVAGGATTGTVVIGGVTQQQGNQGINAGGNVPNQNINAGGNIDPNSNQYQDQFQNQNQNADPYQNQQNYNTGGVVGNVGNQNQNQNQFQNQNQNQGPGQQYQNQNQNQFQTQDQNINGPGYVDQNQYQTQNQDQGQNINTGGYVDNQNQGQFQDQNEGQFQGSTLSPSGGEVGYQQPFVPSGNTDYNNGAGQGQFDQQGQQGQFQQNQNDQQVIYPAGGVVGGSYNSPNSGYVNSQVQPVQPQTYPTQTVTGGALPNQNVQQQPDVNTQYQDQMNQQNQQGQNQGGQNFQQGNQQGFIGSSTAPQGQQFTSAPNNQFQQSTSPQGQLNNGGFVGSSTPGYQQGELLTEGSGNEENEFLGGQQQQFTTSPGQQQNFNDGQQGYTENTLTPPVMENDNSQFTQGPTTPVPIPVIYPVPGAGQQTQQPQQFQQTPQPQYQQDPNTQQFPQSIQTTPIYQPTPVPNPDQFSGQESQTPTQQVSSNQDESQNDVATSQAPNYAPVPVPQNNNNGNVPMESTTQFPNSGTQPVTGSTPSGQFIGGVPVGQTSTNSFQSTTPTTTTNNFGGQQSSTGFQPTTGMPVTNDMNQSGFISSSTMDPNMPQAQYPSQQEILAATGQQADQSATSGANMVSTQAPQFPSQQELGATLQNTQPTPSPQFPAQQQLGGGATTQNGNFNSQQDGSTQQAQFPSQQELLQRDQQNSGVTGQPINDAGFTPQYGDMNTPYGRYSSTTAVKASSNPQFDQPTADQQQPQNSAGNCFKIMFTTLLMVILW</sequence>
<dbReference type="OMA" id="TNQNNPI"/>
<protein>
    <submittedName>
        <fullName evidence="2">CRE-PQN-36 protein</fullName>
    </submittedName>
</protein>
<dbReference type="EMBL" id="DS268434">
    <property type="protein sequence ID" value="EFO98201.1"/>
    <property type="molecule type" value="Genomic_DNA"/>
</dbReference>
<feature type="compositionally biased region" description="Polar residues" evidence="1">
    <location>
        <begin position="921"/>
        <end position="947"/>
    </location>
</feature>
<dbReference type="Proteomes" id="UP000008281">
    <property type="component" value="Unassembled WGS sequence"/>
</dbReference>
<dbReference type="STRING" id="31234.E3MCE3"/>
<proteinExistence type="predicted"/>
<evidence type="ECO:0000313" key="2">
    <source>
        <dbReference type="EMBL" id="EFO98201.1"/>
    </source>
</evidence>
<dbReference type="OrthoDB" id="5874724at2759"/>
<accession>E3MCE3</accession>
<keyword evidence="3" id="KW-1185">Reference proteome</keyword>
<feature type="compositionally biased region" description="Polar residues" evidence="1">
    <location>
        <begin position="659"/>
        <end position="689"/>
    </location>
</feature>
<gene>
    <name evidence="2" type="primary">Cre-pqn-36</name>
    <name evidence="2" type="ORF">CRE_15445</name>
</gene>
<feature type="compositionally biased region" description="Low complexity" evidence="1">
    <location>
        <begin position="431"/>
        <end position="455"/>
    </location>
</feature>
<feature type="compositionally biased region" description="Polar residues" evidence="1">
    <location>
        <begin position="868"/>
        <end position="901"/>
    </location>
</feature>
<feature type="compositionally biased region" description="Low complexity" evidence="1">
    <location>
        <begin position="388"/>
        <end position="407"/>
    </location>
</feature>
<feature type="compositionally biased region" description="Polar residues" evidence="1">
    <location>
        <begin position="708"/>
        <end position="729"/>
    </location>
</feature>
<dbReference type="InParanoid" id="E3MCE3"/>
<feature type="compositionally biased region" description="Polar residues" evidence="1">
    <location>
        <begin position="492"/>
        <end position="535"/>
    </location>
</feature>
<dbReference type="FunCoup" id="E3MCE3">
    <property type="interactions" value="309"/>
</dbReference>
<feature type="compositionally biased region" description="Polar residues" evidence="1">
    <location>
        <begin position="763"/>
        <end position="845"/>
    </location>
</feature>
<feature type="compositionally biased region" description="Low complexity" evidence="1">
    <location>
        <begin position="169"/>
        <end position="186"/>
    </location>
</feature>
<dbReference type="eggNOG" id="ENOG502TG73">
    <property type="taxonomic scope" value="Eukaryota"/>
</dbReference>
<feature type="compositionally biased region" description="Polar residues" evidence="1">
    <location>
        <begin position="577"/>
        <end position="597"/>
    </location>
</feature>
<feature type="region of interest" description="Disordered" evidence="1">
    <location>
        <begin position="469"/>
        <end position="947"/>
    </location>
</feature>
<evidence type="ECO:0000313" key="3">
    <source>
        <dbReference type="Proteomes" id="UP000008281"/>
    </source>
</evidence>
<name>E3MCE3_CAERE</name>
<reference evidence="2" key="1">
    <citation type="submission" date="2007-07" db="EMBL/GenBank/DDBJ databases">
        <title>PCAP assembly of the Caenorhabditis remanei genome.</title>
        <authorList>
            <consortium name="The Caenorhabditis remanei Sequencing Consortium"/>
            <person name="Wilson R.K."/>
        </authorList>
    </citation>
    <scope>NUCLEOTIDE SEQUENCE [LARGE SCALE GENOMIC DNA]</scope>
    <source>
        <strain evidence="2">PB4641</strain>
    </source>
</reference>
<feature type="region of interest" description="Disordered" evidence="1">
    <location>
        <begin position="218"/>
        <end position="455"/>
    </location>
</feature>
<feature type="compositionally biased region" description="Polar residues" evidence="1">
    <location>
        <begin position="419"/>
        <end position="430"/>
    </location>
</feature>
<dbReference type="AlphaFoldDB" id="E3MCE3"/>
<feature type="compositionally biased region" description="Low complexity" evidence="1">
    <location>
        <begin position="240"/>
        <end position="310"/>
    </location>
</feature>
<feature type="compositionally biased region" description="Low complexity" evidence="1">
    <location>
        <begin position="690"/>
        <end position="707"/>
    </location>
</feature>
<organism evidence="3">
    <name type="scientific">Caenorhabditis remanei</name>
    <name type="common">Caenorhabditis vulgaris</name>
    <dbReference type="NCBI Taxonomy" id="31234"/>
    <lineage>
        <taxon>Eukaryota</taxon>
        <taxon>Metazoa</taxon>
        <taxon>Ecdysozoa</taxon>
        <taxon>Nematoda</taxon>
        <taxon>Chromadorea</taxon>
        <taxon>Rhabditida</taxon>
        <taxon>Rhabditina</taxon>
        <taxon>Rhabditomorpha</taxon>
        <taxon>Rhabditoidea</taxon>
        <taxon>Rhabditidae</taxon>
        <taxon>Peloderinae</taxon>
        <taxon>Caenorhabditis</taxon>
    </lineage>
</organism>
<feature type="compositionally biased region" description="Low complexity" evidence="1">
    <location>
        <begin position="318"/>
        <end position="357"/>
    </location>
</feature>
<feature type="compositionally biased region" description="Low complexity" evidence="1">
    <location>
        <begin position="554"/>
        <end position="576"/>
    </location>
</feature>